<name>A0ACB7CB93_9ASCO</name>
<reference evidence="1 2" key="1">
    <citation type="journal article" date="2021" name="Commun. Biol.">
        <title>Genomic insights into the host specific adaptation of the Pneumocystis genus.</title>
        <authorList>
            <person name="Cisse O.H."/>
            <person name="Ma L."/>
            <person name="Dekker J.P."/>
            <person name="Khil P.P."/>
            <person name="Youn J.-H."/>
            <person name="Brenchley J.M."/>
            <person name="Blair R."/>
            <person name="Pahar B."/>
            <person name="Chabe M."/>
            <person name="Van Rompay K.K.A."/>
            <person name="Keesler R."/>
            <person name="Sukura A."/>
            <person name="Hirsch V."/>
            <person name="Kutty G."/>
            <person name="Liu Y."/>
            <person name="Peng L."/>
            <person name="Chen J."/>
            <person name="Song J."/>
            <person name="Weissenbacher-Lang C."/>
            <person name="Xu J."/>
            <person name="Upham N.S."/>
            <person name="Stajich J.E."/>
            <person name="Cuomo C.A."/>
            <person name="Cushion M.T."/>
            <person name="Kovacs J.A."/>
        </authorList>
    </citation>
    <scope>NUCLEOTIDE SEQUENCE [LARGE SCALE GENOMIC DNA]</scope>
    <source>
        <strain evidence="1 2">RABM</strain>
    </source>
</reference>
<proteinExistence type="predicted"/>
<sequence>MSLNEISQKRKERLNELKKIKKSSDLKVNNAKDTSWNNEHSKINDNILNLSNLPLSFRNYDPELRGPRVGFENPLLQEYETVEHEAQKLKKDVDYQEKNAVFDYNELDISRLKPSKLNSDLKRLMDMKTERLREKTEIAISKLIRERLLMKNEVFRDDQK</sequence>
<dbReference type="Proteomes" id="UP000768646">
    <property type="component" value="Unassembled WGS sequence"/>
</dbReference>
<organism evidence="1 2">
    <name type="scientific">Pneumocystis oryctolagi</name>
    <dbReference type="NCBI Taxonomy" id="42067"/>
    <lineage>
        <taxon>Eukaryota</taxon>
        <taxon>Fungi</taxon>
        <taxon>Dikarya</taxon>
        <taxon>Ascomycota</taxon>
        <taxon>Taphrinomycotina</taxon>
        <taxon>Pneumocystomycetes</taxon>
        <taxon>Pneumocystaceae</taxon>
        <taxon>Pneumocystis</taxon>
    </lineage>
</organism>
<evidence type="ECO:0000313" key="1">
    <source>
        <dbReference type="EMBL" id="KAG4305004.1"/>
    </source>
</evidence>
<evidence type="ECO:0000313" key="2">
    <source>
        <dbReference type="Proteomes" id="UP000768646"/>
    </source>
</evidence>
<keyword evidence="2" id="KW-1185">Reference proteome</keyword>
<accession>A0ACB7CB93</accession>
<protein>
    <submittedName>
        <fullName evidence="1">Uncharacterized protein</fullName>
    </submittedName>
</protein>
<dbReference type="EMBL" id="JABTEG010000005">
    <property type="protein sequence ID" value="KAG4305004.1"/>
    <property type="molecule type" value="Genomic_DNA"/>
</dbReference>
<gene>
    <name evidence="1" type="ORF">PORY_001679</name>
</gene>
<comment type="caution">
    <text evidence="1">The sequence shown here is derived from an EMBL/GenBank/DDBJ whole genome shotgun (WGS) entry which is preliminary data.</text>
</comment>